<name>A0AAC9F3Q3_9LACT</name>
<evidence type="ECO:0000313" key="2">
    <source>
        <dbReference type="EMBL" id="AMB97021.1"/>
    </source>
</evidence>
<dbReference type="GeneID" id="92866257"/>
<evidence type="ECO:0000256" key="1">
    <source>
        <dbReference type="SAM" id="Phobius"/>
    </source>
</evidence>
<feature type="transmembrane region" description="Helical" evidence="1">
    <location>
        <begin position="363"/>
        <end position="383"/>
    </location>
</feature>
<feature type="transmembrane region" description="Helical" evidence="1">
    <location>
        <begin position="211"/>
        <end position="227"/>
    </location>
</feature>
<feature type="transmembrane region" description="Helical" evidence="1">
    <location>
        <begin position="53"/>
        <end position="71"/>
    </location>
</feature>
<feature type="transmembrane region" description="Helical" evidence="1">
    <location>
        <begin position="83"/>
        <end position="101"/>
    </location>
</feature>
<feature type="transmembrane region" description="Helical" evidence="1">
    <location>
        <begin position="329"/>
        <end position="351"/>
    </location>
</feature>
<dbReference type="AlphaFoldDB" id="A0AAC9F3Q3"/>
<feature type="transmembrane region" description="Helical" evidence="1">
    <location>
        <begin position="234"/>
        <end position="256"/>
    </location>
</feature>
<proteinExistence type="predicted"/>
<evidence type="ECO:0000313" key="3">
    <source>
        <dbReference type="Proteomes" id="UP000067698"/>
    </source>
</evidence>
<reference evidence="3" key="2">
    <citation type="submission" date="2016-01" db="EMBL/GenBank/DDBJ databases">
        <title>Six Aerococcus type strain genome sequencing and assembly using PacBio and Illumina Hiseq.</title>
        <authorList>
            <person name="Carkaci D."/>
            <person name="Dargis R."/>
            <person name="Nielsen X.C."/>
            <person name="Skovgaard O."/>
            <person name="Fuursted K."/>
            <person name="Christensen J.J."/>
        </authorList>
    </citation>
    <scope>NUCLEOTIDE SEQUENCE [LARGE SCALE GENOMIC DNA]</scope>
    <source>
        <strain evidence="3">CCUG28094</strain>
    </source>
</reference>
<keyword evidence="1" id="KW-1133">Transmembrane helix</keyword>
<feature type="transmembrane region" description="Helical" evidence="1">
    <location>
        <begin position="165"/>
        <end position="183"/>
    </location>
</feature>
<gene>
    <name evidence="2" type="ORF">AWM74_01685</name>
</gene>
<dbReference type="RefSeq" id="WP_026466362.1">
    <property type="nucleotide sequence ID" value="NZ_CP014162.1"/>
</dbReference>
<sequence>MMRKVVVNIATFILIYVPIIFGVNLLHALTIVAMIYLFLHLKKTLEILQIRDIFVLVTMIMSLIIYLFFVIRLNRVPLTSITPHIYMLLEVIPVSIMIVLINRNQSDVKILNVILNVAIVQSLIAFASYLVPNLQQFLVRQLVNQGATEVYLRIADYRMYGFSNFLTFATPALQAIIAFLMMLKIKNKEYKYLLFLPFIIFSSLINARTSVVVLVIGLLMIVLFGLTKGLSKIVVSSLLLTIILIFIFSNNIQIAIVSDNPTIQWIVTGLNEIVSFLNGNVESGYFAYVTSANQYQLPEGAGLLFGEGIRVMFGNSSNFLSDIGYINDIWLGGLIYLVAISLIISFLFISGKNASSYLGKEDIKLTSIFLITILIVLNFKGFIFGFNPVINTTLLLYINLIFEFYIKKKSNNLGKS</sequence>
<feature type="transmembrane region" description="Helical" evidence="1">
    <location>
        <begin position="113"/>
        <end position="131"/>
    </location>
</feature>
<accession>A0AAC9F3Q3</accession>
<feature type="transmembrane region" description="Helical" evidence="1">
    <location>
        <begin position="389"/>
        <end position="406"/>
    </location>
</feature>
<organism evidence="2 3">
    <name type="scientific">Aerococcus urinaeequi</name>
    <dbReference type="NCBI Taxonomy" id="51665"/>
    <lineage>
        <taxon>Bacteria</taxon>
        <taxon>Bacillati</taxon>
        <taxon>Bacillota</taxon>
        <taxon>Bacilli</taxon>
        <taxon>Lactobacillales</taxon>
        <taxon>Aerococcaceae</taxon>
        <taxon>Aerococcus</taxon>
    </lineage>
</organism>
<keyword evidence="1" id="KW-0812">Transmembrane</keyword>
<feature type="transmembrane region" description="Helical" evidence="1">
    <location>
        <begin position="12"/>
        <end position="41"/>
    </location>
</feature>
<keyword evidence="1" id="KW-0472">Membrane</keyword>
<protein>
    <submittedName>
        <fullName evidence="2">Uncharacterized protein</fullName>
    </submittedName>
</protein>
<dbReference type="Proteomes" id="UP000067698">
    <property type="component" value="Chromosome"/>
</dbReference>
<dbReference type="EMBL" id="CP014162">
    <property type="protein sequence ID" value="AMB97021.1"/>
    <property type="molecule type" value="Genomic_DNA"/>
</dbReference>
<reference evidence="2 3" key="1">
    <citation type="journal article" date="2016" name="Genome Announc.">
        <title>Complete Genome Sequences of Aerococcus christensenii CCUG 28831T, Aerococcus sanguinicola CCUG 43001T, Aerococcus urinae CCUG 36881T, Aerococcus urinaeequi CCUG 28094T, Aerococcus urinaehominis CCUG 42038 BT, and Aerococcus viridans CCUG 4311T.</title>
        <authorList>
            <person name="Carkaci D."/>
            <person name="Dargis R."/>
            <person name="Nielsen X.C."/>
            <person name="Skovgaard O."/>
            <person name="Fuursted K."/>
            <person name="Christensen J.J."/>
        </authorList>
    </citation>
    <scope>NUCLEOTIDE SEQUENCE [LARGE SCALE GENOMIC DNA]</scope>
    <source>
        <strain evidence="2 3">CCUG28094</strain>
    </source>
</reference>